<evidence type="ECO:0000313" key="20">
    <source>
        <dbReference type="Proteomes" id="UP001145021"/>
    </source>
</evidence>
<dbReference type="CDD" id="cd04059">
    <property type="entry name" value="Peptidases_S8_Protein_convertases_Kexins_Furin-like"/>
    <property type="match status" value="1"/>
</dbReference>
<comment type="caution">
    <text evidence="19">The sequence shown here is derived from an EMBL/GenBank/DDBJ whole genome shotgun (WGS) entry which is preliminary data.</text>
</comment>
<feature type="compositionally biased region" description="Polar residues" evidence="15">
    <location>
        <begin position="843"/>
        <end position="857"/>
    </location>
</feature>
<evidence type="ECO:0000256" key="8">
    <source>
        <dbReference type="ARBA" id="ARBA00022837"/>
    </source>
</evidence>
<dbReference type="EMBL" id="JANBOH010000056">
    <property type="protein sequence ID" value="KAJ1646583.1"/>
    <property type="molecule type" value="Genomic_DNA"/>
</dbReference>
<evidence type="ECO:0000259" key="18">
    <source>
        <dbReference type="PROSITE" id="PS51829"/>
    </source>
</evidence>
<evidence type="ECO:0000256" key="2">
    <source>
        <dbReference type="ARBA" id="ARBA00005325"/>
    </source>
</evidence>
<feature type="chain" id="PRO_5040945038" evidence="17">
    <location>
        <begin position="19"/>
        <end position="863"/>
    </location>
</feature>
<dbReference type="Proteomes" id="UP001145021">
    <property type="component" value="Unassembled WGS sequence"/>
</dbReference>
<evidence type="ECO:0000256" key="1">
    <source>
        <dbReference type="ARBA" id="ARBA00004370"/>
    </source>
</evidence>
<evidence type="ECO:0000256" key="5">
    <source>
        <dbReference type="ARBA" id="ARBA00022729"/>
    </source>
</evidence>
<feature type="active site" description="Charge relay system" evidence="13 14">
    <location>
        <position position="257"/>
    </location>
</feature>
<reference evidence="19" key="1">
    <citation type="submission" date="2022-07" db="EMBL/GenBank/DDBJ databases">
        <title>Phylogenomic reconstructions and comparative analyses of Kickxellomycotina fungi.</title>
        <authorList>
            <person name="Reynolds N.K."/>
            <person name="Stajich J.E."/>
            <person name="Barry K."/>
            <person name="Grigoriev I.V."/>
            <person name="Crous P."/>
            <person name="Smith M.E."/>
        </authorList>
    </citation>
    <scope>NUCLEOTIDE SEQUENCE</scope>
    <source>
        <strain evidence="19">NBRC 105413</strain>
    </source>
</reference>
<comment type="subcellular location">
    <subcellularLocation>
        <location evidence="1">Membrane</location>
    </subcellularLocation>
</comment>
<dbReference type="Gene3D" id="2.60.120.260">
    <property type="entry name" value="Galactose-binding domain-like"/>
    <property type="match status" value="1"/>
</dbReference>
<dbReference type="FunFam" id="2.60.120.260:FF:000026">
    <property type="entry name" value="proprotein convertase subtilisin/kexin type 7"/>
    <property type="match status" value="1"/>
</dbReference>
<dbReference type="GO" id="GO:0000139">
    <property type="term" value="C:Golgi membrane"/>
    <property type="evidence" value="ECO:0007669"/>
    <property type="project" value="TreeGrafter"/>
</dbReference>
<evidence type="ECO:0000313" key="19">
    <source>
        <dbReference type="EMBL" id="KAJ1646583.1"/>
    </source>
</evidence>
<dbReference type="Pfam" id="PF00082">
    <property type="entry name" value="Peptidase_S8"/>
    <property type="match status" value="1"/>
</dbReference>
<evidence type="ECO:0000256" key="4">
    <source>
        <dbReference type="ARBA" id="ARBA00022692"/>
    </source>
</evidence>
<evidence type="ECO:0000256" key="14">
    <source>
        <dbReference type="PROSITE-ProRule" id="PRU01240"/>
    </source>
</evidence>
<keyword evidence="11" id="KW-0865">Zymogen</keyword>
<dbReference type="InterPro" id="IPR036852">
    <property type="entry name" value="Peptidase_S8/S53_dom_sf"/>
</dbReference>
<dbReference type="PROSITE" id="PS51829">
    <property type="entry name" value="P_HOMO_B"/>
    <property type="match status" value="1"/>
</dbReference>
<feature type="domain" description="P/Homo B" evidence="18">
    <location>
        <begin position="505"/>
        <end position="646"/>
    </location>
</feature>
<dbReference type="InterPro" id="IPR008979">
    <property type="entry name" value="Galactose-bd-like_sf"/>
</dbReference>
<evidence type="ECO:0000256" key="11">
    <source>
        <dbReference type="ARBA" id="ARBA00023145"/>
    </source>
</evidence>
<proteinExistence type="inferred from homology"/>
<protein>
    <submittedName>
        <fullName evidence="19">Pheromone processing endoprotease</fullName>
        <ecNumber evidence="19">3.4.21.61</ecNumber>
    </submittedName>
</protein>
<feature type="signal peptide" evidence="17">
    <location>
        <begin position="1"/>
        <end position="18"/>
    </location>
</feature>
<evidence type="ECO:0000256" key="17">
    <source>
        <dbReference type="SAM" id="SignalP"/>
    </source>
</evidence>
<dbReference type="FunFam" id="3.40.50.200:FF:000005">
    <property type="entry name" value="Proprotein convertase subtilisin/kexin type 7"/>
    <property type="match status" value="1"/>
</dbReference>
<dbReference type="PROSITE" id="PS00138">
    <property type="entry name" value="SUBTILASE_SER"/>
    <property type="match status" value="1"/>
</dbReference>
<comment type="similarity">
    <text evidence="2">Belongs to the peptidase S8 family. Furin subfamily.</text>
</comment>
<dbReference type="AlphaFoldDB" id="A0A9W7XNN1"/>
<evidence type="ECO:0000256" key="3">
    <source>
        <dbReference type="ARBA" id="ARBA00022670"/>
    </source>
</evidence>
<evidence type="ECO:0000256" key="15">
    <source>
        <dbReference type="SAM" id="MobiDB-lite"/>
    </source>
</evidence>
<feature type="compositionally biased region" description="Acidic residues" evidence="15">
    <location>
        <begin position="825"/>
        <end position="836"/>
    </location>
</feature>
<dbReference type="PROSITE" id="PS00137">
    <property type="entry name" value="SUBTILASE_HIS"/>
    <property type="match status" value="1"/>
</dbReference>
<evidence type="ECO:0000256" key="16">
    <source>
        <dbReference type="SAM" id="Phobius"/>
    </source>
</evidence>
<dbReference type="PRINTS" id="PR00723">
    <property type="entry name" value="SUBTILISIN"/>
</dbReference>
<dbReference type="InterPro" id="IPR000209">
    <property type="entry name" value="Peptidase_S8/S53_dom"/>
</dbReference>
<evidence type="ECO:0000256" key="7">
    <source>
        <dbReference type="ARBA" id="ARBA00022825"/>
    </source>
</evidence>
<dbReference type="GO" id="GO:0004252">
    <property type="term" value="F:serine-type endopeptidase activity"/>
    <property type="evidence" value="ECO:0007669"/>
    <property type="project" value="UniProtKB-UniRule"/>
</dbReference>
<evidence type="ECO:0000256" key="6">
    <source>
        <dbReference type="ARBA" id="ARBA00022801"/>
    </source>
</evidence>
<keyword evidence="3 14" id="KW-0645">Protease</keyword>
<feature type="transmembrane region" description="Helical" evidence="16">
    <location>
        <begin position="705"/>
        <end position="729"/>
    </location>
</feature>
<name>A0A9W7XNN1_9FUNG</name>
<organism evidence="19 20">
    <name type="scientific">Coemansia asiatica</name>
    <dbReference type="NCBI Taxonomy" id="1052880"/>
    <lineage>
        <taxon>Eukaryota</taxon>
        <taxon>Fungi</taxon>
        <taxon>Fungi incertae sedis</taxon>
        <taxon>Zoopagomycota</taxon>
        <taxon>Kickxellomycotina</taxon>
        <taxon>Kickxellomycetes</taxon>
        <taxon>Kickxellales</taxon>
        <taxon>Kickxellaceae</taxon>
        <taxon>Coemansia</taxon>
    </lineage>
</organism>
<evidence type="ECO:0000256" key="9">
    <source>
        <dbReference type="ARBA" id="ARBA00022989"/>
    </source>
</evidence>
<dbReference type="InterPro" id="IPR023828">
    <property type="entry name" value="Peptidase_S8_Ser-AS"/>
</dbReference>
<feature type="active site" description="Charge relay system" evidence="13 14">
    <location>
        <position position="429"/>
    </location>
</feature>
<dbReference type="InterPro" id="IPR022398">
    <property type="entry name" value="Peptidase_S8_His-AS"/>
</dbReference>
<dbReference type="InterPro" id="IPR034182">
    <property type="entry name" value="Kexin/furin"/>
</dbReference>
<dbReference type="GO" id="GO:0007323">
    <property type="term" value="P:peptide pheromone maturation"/>
    <property type="evidence" value="ECO:0007669"/>
    <property type="project" value="UniProtKB-ARBA"/>
</dbReference>
<keyword evidence="7 14" id="KW-0720">Serine protease</keyword>
<keyword evidence="5 17" id="KW-0732">Signal</keyword>
<dbReference type="PROSITE" id="PS51892">
    <property type="entry name" value="SUBTILASE"/>
    <property type="match status" value="1"/>
</dbReference>
<accession>A0A9W7XNN1</accession>
<keyword evidence="20" id="KW-1185">Reference proteome</keyword>
<dbReference type="GO" id="GO:0016485">
    <property type="term" value="P:protein processing"/>
    <property type="evidence" value="ECO:0007669"/>
    <property type="project" value="TreeGrafter"/>
</dbReference>
<sequence>MKSRVLLLATLCLHFTNAFETLLHENDNSKTQVQSWLKQAAYEQPAIPERQSDPNYRYTAVKFALKSDSQAVVDAKAEQYAALTGWEHVGQLGSLTQYRVFRQAKSRQGQINKRQQTIADGNNNQDSVHVQIQGVEHVTELRQGRRLYKRSIPRDPRAFEGFGDRQASTNDTAWHEIVDPMYKQQWHLINSNEHGHDINVTDVWRQGITGAGVTVALIDDGLDYSSEDLLANFDYRGSYDFNDRTKLPTPRLVDDYHGTRCAGQIAAARNDVCGVGVAYGARVAGIRMLSREVTDQDEIGALNYAMDTNWIYSCSWGPNDDGATVQGPNKVIEDAFINGIERGRNGRGSIFVFATGNGGGAGDNCNFDGYTNSIYTISIGAIDHQDRHPYYSEQCSAQLAVTYSNGDNRGIVTTDLGLRACTSKHGGTSAAAPLGAGVFALALSVRPELTWRDVQHLAVRSAVPVDEGDADWATVAEGRRYNHKYGFGKMDAWRIVETARSMQHVGRQTRIELPRDVADASIPPLERSGGESTAVVRTVTITAEQVAAAKMKRVEHVTVIVDMQHEFRGNVEIWLESPHGIRSQLAAVRQRDNSKEGLQDWKFMSVKHWDEDPVGSWSLHVRNALKPKFSGRLKAWQMTVYGESTEADPAANATLPAIEPFPADPSPSPSPVTGAPGGGGKSETPAAGNGKDKSNADGTVRKSTAMLLSVMLFVAGAVTSALAVLFYMCRRERQLSSARWTALDSMAADEEGAFSYSGSRRRFVVGRPEDDEDPDVFEFADADISAGSNSNATSRDAIGASDIPLRRYDQGMAAAAAAIKGDNYDQYDDDEDEDDMTAAGNRTHGNSSKGSDEQFGNENDRLV</sequence>
<feature type="region of interest" description="Disordered" evidence="15">
    <location>
        <begin position="656"/>
        <end position="697"/>
    </location>
</feature>
<dbReference type="PANTHER" id="PTHR42884:SF14">
    <property type="entry name" value="NEUROENDOCRINE CONVERTASE 1"/>
    <property type="match status" value="1"/>
</dbReference>
<keyword evidence="8" id="KW-0106">Calcium</keyword>
<dbReference type="SUPFAM" id="SSF52743">
    <property type="entry name" value="Subtilisin-like"/>
    <property type="match status" value="1"/>
</dbReference>
<dbReference type="EC" id="3.4.21.61" evidence="19"/>
<dbReference type="SUPFAM" id="SSF49785">
    <property type="entry name" value="Galactose-binding domain-like"/>
    <property type="match status" value="1"/>
</dbReference>
<dbReference type="PANTHER" id="PTHR42884">
    <property type="entry name" value="PROPROTEIN CONVERTASE SUBTILISIN/KEXIN-RELATED"/>
    <property type="match status" value="1"/>
</dbReference>
<dbReference type="GO" id="GO:0005802">
    <property type="term" value="C:trans-Golgi network"/>
    <property type="evidence" value="ECO:0007669"/>
    <property type="project" value="TreeGrafter"/>
</dbReference>
<dbReference type="InterPro" id="IPR002884">
    <property type="entry name" value="P_dom"/>
</dbReference>
<feature type="active site" description="Charge relay system" evidence="13 14">
    <location>
        <position position="219"/>
    </location>
</feature>
<evidence type="ECO:0000256" key="13">
    <source>
        <dbReference type="PIRSR" id="PIRSR615500-1"/>
    </source>
</evidence>
<dbReference type="Pfam" id="PF01483">
    <property type="entry name" value="P_proprotein"/>
    <property type="match status" value="1"/>
</dbReference>
<keyword evidence="6 14" id="KW-0378">Hydrolase</keyword>
<keyword evidence="9 16" id="KW-1133">Transmembrane helix</keyword>
<keyword evidence="10 16" id="KW-0472">Membrane</keyword>
<keyword evidence="12" id="KW-0325">Glycoprotein</keyword>
<evidence type="ECO:0000256" key="10">
    <source>
        <dbReference type="ARBA" id="ARBA00023136"/>
    </source>
</evidence>
<dbReference type="Gene3D" id="3.40.50.200">
    <property type="entry name" value="Peptidase S8/S53 domain"/>
    <property type="match status" value="1"/>
</dbReference>
<gene>
    <name evidence="19" type="primary">KEX2</name>
    <name evidence="19" type="ORF">LPJ64_001973</name>
</gene>
<dbReference type="InterPro" id="IPR015500">
    <property type="entry name" value="Peptidase_S8_subtilisin-rel"/>
</dbReference>
<evidence type="ECO:0000256" key="12">
    <source>
        <dbReference type="ARBA" id="ARBA00023180"/>
    </source>
</evidence>
<feature type="region of interest" description="Disordered" evidence="15">
    <location>
        <begin position="819"/>
        <end position="863"/>
    </location>
</feature>
<keyword evidence="4 16" id="KW-0812">Transmembrane</keyword>